<protein>
    <submittedName>
        <fullName evidence="1">Uncharacterized protein</fullName>
    </submittedName>
</protein>
<sequence>MNNIMEIDLSKRLEIKINNKNPVGLEDLSLSLLAFNHQFQKFVESETNRETDIGSELLIKEVRSGSIIVELISHAAPIVPLLWEGGSLAQWSKVAEGICGWLLGRAEKPPKELTKQDLQEWNKFVEPVAKDNGSQMNINVSDNGKVIQQFIINSTEANAMQNRIGNLISDMDTPEGNIHTRKVMYWYQTKFDPNSDTGNRAIIDDLSKSALKVIFENNAVKDEMLHAEPKFGKPWHELAYVVDVEVETVRGTPKMYKVLRYYPEHTFDPDAD</sequence>
<reference evidence="1" key="1">
    <citation type="submission" date="2014-07" db="EMBL/GenBank/DDBJ databases">
        <authorList>
            <person name="Urmite Genomes Urmite Genomes"/>
        </authorList>
    </citation>
    <scope>NUCLEOTIDE SEQUENCE</scope>
    <source>
        <strain evidence="1">12M76_air</strain>
    </source>
</reference>
<name>A0A078LZD7_9PSED</name>
<proteinExistence type="predicted"/>
<evidence type="ECO:0000313" key="1">
    <source>
        <dbReference type="EMBL" id="CEA00498.1"/>
    </source>
</evidence>
<dbReference type="AlphaFoldDB" id="A0A078LZD7"/>
<accession>A0A078LZD7</accession>
<organism evidence="1">
    <name type="scientific">Pseudomonas saudimassiliensis</name>
    <dbReference type="NCBI Taxonomy" id="1461581"/>
    <lineage>
        <taxon>Bacteria</taxon>
        <taxon>Pseudomonadati</taxon>
        <taxon>Pseudomonadota</taxon>
        <taxon>Gammaproteobacteria</taxon>
        <taxon>Pseudomonadales</taxon>
        <taxon>Pseudomonadaceae</taxon>
        <taxon>Pseudomonas</taxon>
    </lineage>
</organism>
<dbReference type="RefSeq" id="WP_044497630.1">
    <property type="nucleotide sequence ID" value="NZ_LK391969.1"/>
</dbReference>
<dbReference type="PATRIC" id="fig|1461581.3.peg.68"/>
<dbReference type="EMBL" id="LK391969">
    <property type="protein sequence ID" value="CEF25173.1"/>
    <property type="molecule type" value="Genomic_DNA"/>
</dbReference>
<dbReference type="EMBL" id="LM997413">
    <property type="protein sequence ID" value="CEA00498.1"/>
    <property type="molecule type" value="Genomic_DNA"/>
</dbReference>
<dbReference type="OrthoDB" id="6680121at2"/>
<gene>
    <name evidence="1" type="ORF">BN1049_00074</name>
</gene>